<dbReference type="GO" id="GO:0005739">
    <property type="term" value="C:mitochondrion"/>
    <property type="evidence" value="ECO:0007669"/>
    <property type="project" value="TreeGrafter"/>
</dbReference>
<dbReference type="Gene3D" id="3.40.30.10">
    <property type="entry name" value="Glutaredoxin"/>
    <property type="match status" value="1"/>
</dbReference>
<dbReference type="GO" id="GO:0004364">
    <property type="term" value="F:glutathione transferase activity"/>
    <property type="evidence" value="ECO:0007669"/>
    <property type="project" value="TreeGrafter"/>
</dbReference>
<dbReference type="PANTHER" id="PTHR42943:SF2">
    <property type="entry name" value="GLUTATHIONE S-TRANSFERASE KAPPA 1"/>
    <property type="match status" value="1"/>
</dbReference>
<evidence type="ECO:0000313" key="2">
    <source>
        <dbReference type="EMBL" id="KAF9996963.1"/>
    </source>
</evidence>
<organism evidence="2 3">
    <name type="scientific">Entomortierella chlamydospora</name>
    <dbReference type="NCBI Taxonomy" id="101097"/>
    <lineage>
        <taxon>Eukaryota</taxon>
        <taxon>Fungi</taxon>
        <taxon>Fungi incertae sedis</taxon>
        <taxon>Mucoromycota</taxon>
        <taxon>Mortierellomycotina</taxon>
        <taxon>Mortierellomycetes</taxon>
        <taxon>Mortierellales</taxon>
        <taxon>Mortierellaceae</taxon>
        <taxon>Entomortierella</taxon>
    </lineage>
</organism>
<accession>A0A9P6MFA2</accession>
<name>A0A9P6MFA2_9FUNG</name>
<evidence type="ECO:0000259" key="1">
    <source>
        <dbReference type="Pfam" id="PF01323"/>
    </source>
</evidence>
<reference evidence="2" key="1">
    <citation type="journal article" date="2020" name="Fungal Divers.">
        <title>Resolving the Mortierellaceae phylogeny through synthesis of multi-gene phylogenetics and phylogenomics.</title>
        <authorList>
            <person name="Vandepol N."/>
            <person name="Liber J."/>
            <person name="Desiro A."/>
            <person name="Na H."/>
            <person name="Kennedy M."/>
            <person name="Barry K."/>
            <person name="Grigoriev I.V."/>
            <person name="Miller A.N."/>
            <person name="O'Donnell K."/>
            <person name="Stajich J.E."/>
            <person name="Bonito G."/>
        </authorList>
    </citation>
    <scope>NUCLEOTIDE SEQUENCE</scope>
    <source>
        <strain evidence="2">NRRL 2769</strain>
    </source>
</reference>
<dbReference type="GO" id="GO:0004602">
    <property type="term" value="F:glutathione peroxidase activity"/>
    <property type="evidence" value="ECO:0007669"/>
    <property type="project" value="TreeGrafter"/>
</dbReference>
<feature type="domain" description="DSBA-like thioredoxin" evidence="1">
    <location>
        <begin position="1"/>
        <end position="139"/>
    </location>
</feature>
<dbReference type="GO" id="GO:0006749">
    <property type="term" value="P:glutathione metabolic process"/>
    <property type="evidence" value="ECO:0007669"/>
    <property type="project" value="TreeGrafter"/>
</dbReference>
<proteinExistence type="predicted"/>
<dbReference type="PANTHER" id="PTHR42943">
    <property type="entry name" value="GLUTATHIONE S-TRANSFERASE KAPPA"/>
    <property type="match status" value="1"/>
</dbReference>
<dbReference type="SUPFAM" id="SSF52833">
    <property type="entry name" value="Thioredoxin-like"/>
    <property type="match status" value="1"/>
</dbReference>
<dbReference type="InterPro" id="IPR051924">
    <property type="entry name" value="GST_Kappa/NadH"/>
</dbReference>
<comment type="caution">
    <text evidence="2">The sequence shown here is derived from an EMBL/GenBank/DDBJ whole genome shotgun (WGS) entry which is preliminary data.</text>
</comment>
<dbReference type="GO" id="GO:0005777">
    <property type="term" value="C:peroxisome"/>
    <property type="evidence" value="ECO:0007669"/>
    <property type="project" value="TreeGrafter"/>
</dbReference>
<dbReference type="InterPro" id="IPR001853">
    <property type="entry name" value="DSBA-like_thioredoxin_dom"/>
</dbReference>
<keyword evidence="3" id="KW-1185">Reference proteome</keyword>
<gene>
    <name evidence="2" type="ORF">BGZ80_007116</name>
</gene>
<sequence length="152" mass="17044">MQDLAKVTTVAGIPFKFSPHFPVVTVSTMRLLIVIQKHEPAKYEQCVEKDEFWFQDKNISQKEVLISALAPIIGSESKMEEYFEMTSQKEIKQQLINNTQEAVDIGAFGAPTFIVKKAGSDEEHMFFGSDRFELMASVLGLPYPGLAPSARL</sequence>
<dbReference type="InterPro" id="IPR036249">
    <property type="entry name" value="Thioredoxin-like_sf"/>
</dbReference>
<dbReference type="Pfam" id="PF01323">
    <property type="entry name" value="DSBA"/>
    <property type="match status" value="1"/>
</dbReference>
<dbReference type="AlphaFoldDB" id="A0A9P6MFA2"/>
<dbReference type="EMBL" id="JAAAID010003590">
    <property type="protein sequence ID" value="KAF9996963.1"/>
    <property type="molecule type" value="Genomic_DNA"/>
</dbReference>
<protein>
    <recommendedName>
        <fullName evidence="1">DSBA-like thioredoxin domain-containing protein</fullName>
    </recommendedName>
</protein>
<evidence type="ECO:0000313" key="3">
    <source>
        <dbReference type="Proteomes" id="UP000703661"/>
    </source>
</evidence>
<dbReference type="Proteomes" id="UP000703661">
    <property type="component" value="Unassembled WGS sequence"/>
</dbReference>